<accession>A0ABX6GTJ9</accession>
<sequence length="121" mass="13381">MRFKGLAVYLVILLLAGCAGREAHPVRAVRADDEYLSCRDIKMEQASAENSIQQLAPQTNKKAYNTTMALTGILVIVPWFFMDLGNAEQTEIDAYQRRIDALSRLSSEKGCKVVNGVMQSG</sequence>
<proteinExistence type="predicted"/>
<keyword evidence="3" id="KW-1185">Reference proteome</keyword>
<evidence type="ECO:0008006" key="4">
    <source>
        <dbReference type="Google" id="ProtNLM"/>
    </source>
</evidence>
<evidence type="ECO:0000313" key="2">
    <source>
        <dbReference type="EMBL" id="QHA89560.1"/>
    </source>
</evidence>
<evidence type="ECO:0000256" key="1">
    <source>
        <dbReference type="SAM" id="SignalP"/>
    </source>
</evidence>
<organism evidence="2 3">
    <name type="scientific">Serratia rhizosphaerae</name>
    <dbReference type="NCBI Taxonomy" id="2597702"/>
    <lineage>
        <taxon>Bacteria</taxon>
        <taxon>Pseudomonadati</taxon>
        <taxon>Pseudomonadota</taxon>
        <taxon>Gammaproteobacteria</taxon>
        <taxon>Enterobacterales</taxon>
        <taxon>Yersiniaceae</taxon>
        <taxon>Serratia</taxon>
    </lineage>
</organism>
<dbReference type="Proteomes" id="UP000430368">
    <property type="component" value="Chromosome"/>
</dbReference>
<protein>
    <recommendedName>
        <fullName evidence="4">Lipoprotein</fullName>
    </recommendedName>
</protein>
<gene>
    <name evidence="2" type="ORF">FO014_22655</name>
</gene>
<dbReference type="PROSITE" id="PS51257">
    <property type="entry name" value="PROKAR_LIPOPROTEIN"/>
    <property type="match status" value="1"/>
</dbReference>
<feature type="chain" id="PRO_5047152027" description="Lipoprotein" evidence="1">
    <location>
        <begin position="24"/>
        <end position="121"/>
    </location>
</feature>
<dbReference type="EMBL" id="CP041764">
    <property type="protein sequence ID" value="QHA89560.1"/>
    <property type="molecule type" value="Genomic_DNA"/>
</dbReference>
<keyword evidence="1" id="KW-0732">Signal</keyword>
<evidence type="ECO:0000313" key="3">
    <source>
        <dbReference type="Proteomes" id="UP000430368"/>
    </source>
</evidence>
<name>A0ABX6GTJ9_9GAMM</name>
<reference evidence="2 3" key="1">
    <citation type="submission" date="2019-07" db="EMBL/GenBank/DDBJ databases">
        <title>Serratia dokdonensis sp. nov., an elicitor of systemic resistance in Nicotiana Tabacum.</title>
        <authorList>
            <person name="Son J.-S."/>
            <person name="Hwang Y.-J."/>
            <person name="Lee S.-Y."/>
            <person name="Ghim S.-Y."/>
        </authorList>
    </citation>
    <scope>NUCLEOTIDE SEQUENCE [LARGE SCALE GENOMIC DNA]</scope>
    <source>
        <strain evidence="2 3">KUDC3025</strain>
    </source>
</reference>
<feature type="signal peptide" evidence="1">
    <location>
        <begin position="1"/>
        <end position="23"/>
    </location>
</feature>